<protein>
    <submittedName>
        <fullName evidence="2">Uncharacterized protein</fullName>
    </submittedName>
</protein>
<comment type="caution">
    <text evidence="2">The sequence shown here is derived from an EMBL/GenBank/DDBJ whole genome shotgun (WGS) entry which is preliminary data.</text>
</comment>
<feature type="transmembrane region" description="Helical" evidence="1">
    <location>
        <begin position="351"/>
        <end position="373"/>
    </location>
</feature>
<dbReference type="Proteomes" id="UP000664369">
    <property type="component" value="Unassembled WGS sequence"/>
</dbReference>
<feature type="transmembrane region" description="Helical" evidence="1">
    <location>
        <begin position="385"/>
        <end position="406"/>
    </location>
</feature>
<evidence type="ECO:0000313" key="2">
    <source>
        <dbReference type="EMBL" id="MBO2008982.1"/>
    </source>
</evidence>
<dbReference type="RefSeq" id="WP_208174611.1">
    <property type="nucleotide sequence ID" value="NZ_JAGETZ010000003.1"/>
</dbReference>
<accession>A0ABS3QCL2</accession>
<feature type="transmembrane region" description="Helical" evidence="1">
    <location>
        <begin position="51"/>
        <end position="73"/>
    </location>
</feature>
<keyword evidence="1" id="KW-1133">Transmembrane helix</keyword>
<feature type="transmembrane region" description="Helical" evidence="1">
    <location>
        <begin position="93"/>
        <end position="113"/>
    </location>
</feature>
<feature type="transmembrane region" description="Helical" evidence="1">
    <location>
        <begin position="239"/>
        <end position="260"/>
    </location>
</feature>
<feature type="transmembrane region" description="Helical" evidence="1">
    <location>
        <begin position="133"/>
        <end position="150"/>
    </location>
</feature>
<dbReference type="EMBL" id="JAGETZ010000003">
    <property type="protein sequence ID" value="MBO2008982.1"/>
    <property type="molecule type" value="Genomic_DNA"/>
</dbReference>
<proteinExistence type="predicted"/>
<feature type="transmembrane region" description="Helical" evidence="1">
    <location>
        <begin position="20"/>
        <end position="39"/>
    </location>
</feature>
<evidence type="ECO:0000313" key="3">
    <source>
        <dbReference type="Proteomes" id="UP000664369"/>
    </source>
</evidence>
<keyword evidence="3" id="KW-1185">Reference proteome</keyword>
<feature type="transmembrane region" description="Helical" evidence="1">
    <location>
        <begin position="170"/>
        <end position="188"/>
    </location>
</feature>
<name>A0ABS3QCL2_9BACT</name>
<gene>
    <name evidence="2" type="ORF">J4E00_07955</name>
</gene>
<keyword evidence="1" id="KW-0472">Membrane</keyword>
<feature type="transmembrane region" description="Helical" evidence="1">
    <location>
        <begin position="323"/>
        <end position="339"/>
    </location>
</feature>
<feature type="transmembrane region" description="Helical" evidence="1">
    <location>
        <begin position="291"/>
        <end position="311"/>
    </location>
</feature>
<organism evidence="2 3">
    <name type="scientific">Hymenobacter negativus</name>
    <dbReference type="NCBI Taxonomy" id="2795026"/>
    <lineage>
        <taxon>Bacteria</taxon>
        <taxon>Pseudomonadati</taxon>
        <taxon>Bacteroidota</taxon>
        <taxon>Cytophagia</taxon>
        <taxon>Cytophagales</taxon>
        <taxon>Hymenobacteraceae</taxon>
        <taxon>Hymenobacter</taxon>
    </lineage>
</organism>
<keyword evidence="1" id="KW-0812">Transmembrane</keyword>
<evidence type="ECO:0000256" key="1">
    <source>
        <dbReference type="SAM" id="Phobius"/>
    </source>
</evidence>
<reference evidence="2 3" key="1">
    <citation type="submission" date="2021-03" db="EMBL/GenBank/DDBJ databases">
        <authorList>
            <person name="Kim M.K."/>
        </authorList>
    </citation>
    <scope>NUCLEOTIDE SEQUENCE [LARGE SCALE GENOMIC DNA]</scope>
    <source>
        <strain evidence="2 3">BT442</strain>
    </source>
</reference>
<sequence>MRLLRNNWFTQKADSHFRLLVGVLSAATMALATGYYWVLIRKLGRATDVQAHVAILYKACLGQGAVAANFGFYRLVQAASGFSCDLSRLLNTAVVVVAVAWGGLVSVSSYAGIGLLKRRALAELPVDDATQKVTGLMAAVCSCLVFPLPLNTADWYLGMLPPNVFHNSTILSAMPFSVLAFASGAHRLSQPAKASKSDDLLLSLLLVVGGIFKPSYAFAFLPAYALLFALKFRSQPAQLLRLTLVLLPVVLLVAGQLAWTNHHPKDTLHDASVLAVGFPAGWHTFVPGYGIGQVLACMAGSFLVPVSAYSLRPDWLKRPAHQLAVLSLIAGLGIFMLIYETGYRALHGNFIWQVVAANHVLHWLVCLESFSWAPANASQQRKRMLLVGLLAIEVLSGIAYLIKALFLGI</sequence>
<feature type="transmembrane region" description="Helical" evidence="1">
    <location>
        <begin position="200"/>
        <end position="227"/>
    </location>
</feature>